<dbReference type="Gene3D" id="1.10.760.10">
    <property type="entry name" value="Cytochrome c-like domain"/>
    <property type="match status" value="2"/>
</dbReference>
<protein>
    <submittedName>
        <fullName evidence="9">C-type cytochrome</fullName>
    </submittedName>
</protein>
<dbReference type="PANTHER" id="PTHR37823:SF1">
    <property type="entry name" value="CYTOCHROME C-553-LIKE"/>
    <property type="match status" value="1"/>
</dbReference>
<dbReference type="Pfam" id="PF00034">
    <property type="entry name" value="Cytochrom_C"/>
    <property type="match status" value="1"/>
</dbReference>
<keyword evidence="10" id="KW-1185">Reference proteome</keyword>
<feature type="domain" description="Cytochrome c" evidence="8">
    <location>
        <begin position="196"/>
        <end position="287"/>
    </location>
</feature>
<feature type="region of interest" description="Disordered" evidence="7">
    <location>
        <begin position="173"/>
        <end position="197"/>
    </location>
</feature>
<reference evidence="9" key="1">
    <citation type="submission" date="2022-09" db="EMBL/GenBank/DDBJ databases">
        <title>The complete genome of Acidovorax sp. 5MLIR.</title>
        <authorList>
            <person name="Liu L."/>
            <person name="Yue J."/>
            <person name="Yang F."/>
            <person name="Yuan J."/>
            <person name="Li L."/>
        </authorList>
    </citation>
    <scope>NUCLEOTIDE SEQUENCE</scope>
    <source>
        <strain evidence="9">5MLIR</strain>
    </source>
</reference>
<name>A0ABY6GB55_9BURK</name>
<dbReference type="Proteomes" id="UP001162800">
    <property type="component" value="Chromosome"/>
</dbReference>
<gene>
    <name evidence="9" type="ORF">M9799_01450</name>
</gene>
<evidence type="ECO:0000256" key="1">
    <source>
        <dbReference type="ARBA" id="ARBA00022448"/>
    </source>
</evidence>
<dbReference type="PANTHER" id="PTHR37823">
    <property type="entry name" value="CYTOCHROME C-553-LIKE"/>
    <property type="match status" value="1"/>
</dbReference>
<evidence type="ECO:0000256" key="2">
    <source>
        <dbReference type="ARBA" id="ARBA00022617"/>
    </source>
</evidence>
<dbReference type="InterPro" id="IPR051811">
    <property type="entry name" value="Cytochrome_c550/c551-like"/>
</dbReference>
<keyword evidence="3 6" id="KW-0479">Metal-binding</keyword>
<organism evidence="9 10">
    <name type="scientific">Comamonas endophytica</name>
    <dbReference type="NCBI Taxonomy" id="2949090"/>
    <lineage>
        <taxon>Bacteria</taxon>
        <taxon>Pseudomonadati</taxon>
        <taxon>Pseudomonadota</taxon>
        <taxon>Betaproteobacteria</taxon>
        <taxon>Burkholderiales</taxon>
        <taxon>Comamonadaceae</taxon>
        <taxon>Comamonas</taxon>
    </lineage>
</organism>
<sequence length="287" mass="31267">MRKNKLLLIIAVTTIGIGLTAALTAAVVVYAGIYDISATRQHIQLTHSLMETAMRQSVRRQARNIDEPPLTDPQMALRGAASYHSNCVQCHGAPGVAQSAIGLSMQPLPGPLVDAREHWRPRELYWVVRHGIKMTGMPAWQYRLPDEQLWELVAFMQKLPQLDATQYAQWTQSTTAPAGGQRNAAAQARPAPDFSPDVERGRQALHQYACNACHSIPGITGSDVYVGPPLKGIGNRTLIAGTLANTPQNLARWLTHTQEVKPGTAMPQLGVSPEDAQDMAAFLATLQ</sequence>
<evidence type="ECO:0000259" key="8">
    <source>
        <dbReference type="PROSITE" id="PS51007"/>
    </source>
</evidence>
<dbReference type="Pfam" id="PF13442">
    <property type="entry name" value="Cytochrome_CBB3"/>
    <property type="match status" value="1"/>
</dbReference>
<evidence type="ECO:0000256" key="7">
    <source>
        <dbReference type="SAM" id="MobiDB-lite"/>
    </source>
</evidence>
<dbReference type="InterPro" id="IPR009056">
    <property type="entry name" value="Cyt_c-like_dom"/>
</dbReference>
<evidence type="ECO:0000313" key="10">
    <source>
        <dbReference type="Proteomes" id="UP001162800"/>
    </source>
</evidence>
<dbReference type="EMBL" id="CP106881">
    <property type="protein sequence ID" value="UYG51945.1"/>
    <property type="molecule type" value="Genomic_DNA"/>
</dbReference>
<evidence type="ECO:0000256" key="6">
    <source>
        <dbReference type="PROSITE-ProRule" id="PRU00433"/>
    </source>
</evidence>
<keyword evidence="1" id="KW-0813">Transport</keyword>
<keyword evidence="4" id="KW-0249">Electron transport</keyword>
<dbReference type="PROSITE" id="PS51007">
    <property type="entry name" value="CYTC"/>
    <property type="match status" value="2"/>
</dbReference>
<dbReference type="InterPro" id="IPR036909">
    <property type="entry name" value="Cyt_c-like_dom_sf"/>
</dbReference>
<keyword evidence="5 6" id="KW-0408">Iron</keyword>
<accession>A0ABY6GB55</accession>
<keyword evidence="2 6" id="KW-0349">Heme</keyword>
<feature type="compositionally biased region" description="Low complexity" evidence="7">
    <location>
        <begin position="176"/>
        <end position="191"/>
    </location>
</feature>
<dbReference type="RefSeq" id="WP_231042642.1">
    <property type="nucleotide sequence ID" value="NZ_CP106881.1"/>
</dbReference>
<evidence type="ECO:0000256" key="4">
    <source>
        <dbReference type="ARBA" id="ARBA00022982"/>
    </source>
</evidence>
<evidence type="ECO:0000256" key="3">
    <source>
        <dbReference type="ARBA" id="ARBA00022723"/>
    </source>
</evidence>
<evidence type="ECO:0000313" key="9">
    <source>
        <dbReference type="EMBL" id="UYG51945.1"/>
    </source>
</evidence>
<proteinExistence type="predicted"/>
<dbReference type="SUPFAM" id="SSF46626">
    <property type="entry name" value="Cytochrome c"/>
    <property type="match status" value="2"/>
</dbReference>
<feature type="domain" description="Cytochrome c" evidence="8">
    <location>
        <begin position="74"/>
        <end position="160"/>
    </location>
</feature>
<evidence type="ECO:0000256" key="5">
    <source>
        <dbReference type="ARBA" id="ARBA00023004"/>
    </source>
</evidence>